<evidence type="ECO:0000313" key="2">
    <source>
        <dbReference type="EMBL" id="MFC3033699.1"/>
    </source>
</evidence>
<organism evidence="2 3">
    <name type="scientific">Pseudoalteromonas fenneropenaei</name>
    <dbReference type="NCBI Taxonomy" id="1737459"/>
    <lineage>
        <taxon>Bacteria</taxon>
        <taxon>Pseudomonadati</taxon>
        <taxon>Pseudomonadota</taxon>
        <taxon>Gammaproteobacteria</taxon>
        <taxon>Alteromonadales</taxon>
        <taxon>Pseudoalteromonadaceae</taxon>
        <taxon>Pseudoalteromonas</taxon>
    </lineage>
</organism>
<dbReference type="InterPro" id="IPR000836">
    <property type="entry name" value="PRTase_dom"/>
</dbReference>
<keyword evidence="3" id="KW-1185">Reference proteome</keyword>
<dbReference type="Pfam" id="PF14681">
    <property type="entry name" value="UPRTase"/>
    <property type="match status" value="1"/>
</dbReference>
<dbReference type="CDD" id="cd06223">
    <property type="entry name" value="PRTases_typeI"/>
    <property type="match status" value="1"/>
</dbReference>
<keyword evidence="2" id="KW-0328">Glycosyltransferase</keyword>
<dbReference type="Gene3D" id="3.40.50.2020">
    <property type="match status" value="1"/>
</dbReference>
<proteinExistence type="predicted"/>
<dbReference type="RefSeq" id="WP_377125577.1">
    <property type="nucleotide sequence ID" value="NZ_JBHRSD010000026.1"/>
</dbReference>
<gene>
    <name evidence="2" type="primary">upp</name>
    <name evidence="2" type="ORF">ACFOEE_14330</name>
</gene>
<keyword evidence="2" id="KW-0808">Transferase</keyword>
<comment type="caution">
    <text evidence="2">The sequence shown here is derived from an EMBL/GenBank/DDBJ whole genome shotgun (WGS) entry which is preliminary data.</text>
</comment>
<evidence type="ECO:0000313" key="3">
    <source>
        <dbReference type="Proteomes" id="UP001595453"/>
    </source>
</evidence>
<name>A0ABV7CM22_9GAMM</name>
<accession>A0ABV7CM22</accession>
<reference evidence="3" key="1">
    <citation type="journal article" date="2019" name="Int. J. Syst. Evol. Microbiol.">
        <title>The Global Catalogue of Microorganisms (GCM) 10K type strain sequencing project: providing services to taxonomists for standard genome sequencing and annotation.</title>
        <authorList>
            <consortium name="The Broad Institute Genomics Platform"/>
            <consortium name="The Broad Institute Genome Sequencing Center for Infectious Disease"/>
            <person name="Wu L."/>
            <person name="Ma J."/>
        </authorList>
    </citation>
    <scope>NUCLEOTIDE SEQUENCE [LARGE SCALE GENOMIC DNA]</scope>
    <source>
        <strain evidence="3">KCTC 42730</strain>
    </source>
</reference>
<dbReference type="InterPro" id="IPR029057">
    <property type="entry name" value="PRTase-like"/>
</dbReference>
<dbReference type="NCBIfam" id="NF001097">
    <property type="entry name" value="PRK00129.1"/>
    <property type="match status" value="1"/>
</dbReference>
<dbReference type="EC" id="2.4.2.9" evidence="2"/>
<evidence type="ECO:0000259" key="1">
    <source>
        <dbReference type="Pfam" id="PF14681"/>
    </source>
</evidence>
<dbReference type="SUPFAM" id="SSF53271">
    <property type="entry name" value="PRTase-like"/>
    <property type="match status" value="1"/>
</dbReference>
<dbReference type="EMBL" id="JBHRSD010000026">
    <property type="protein sequence ID" value="MFC3033699.1"/>
    <property type="molecule type" value="Genomic_DNA"/>
</dbReference>
<dbReference type="GO" id="GO:0004845">
    <property type="term" value="F:uracil phosphoribosyltransferase activity"/>
    <property type="evidence" value="ECO:0007669"/>
    <property type="project" value="UniProtKB-EC"/>
</dbReference>
<protein>
    <submittedName>
        <fullName evidence="2">Uracil phosphoribosyltransferase</fullName>
        <ecNumber evidence="2">2.4.2.9</ecNumber>
    </submittedName>
</protein>
<sequence length="234" mass="25966">MSNNSAALSFDLNVSQAFNTVVELEQTNRLKSLHAKMRDKTATKSQFIFHADQVFRLLIEKSFELLPFDDLSVTTPVGAIYRGKQLANPLCAVSVVRAGESMENELRHIDLKIPIGKILIQRNPLTKQPKLYYSKLPDDIADCHVLVFEPMLATGGSAACAIQVLLDAGVLEERIILVNLLCSPPGIEYLCTRFPRLQIVTSSIEQRLNEHAFMLPGIGDFGDRYFGTTDKGAT</sequence>
<dbReference type="Proteomes" id="UP001595453">
    <property type="component" value="Unassembled WGS sequence"/>
</dbReference>
<feature type="domain" description="Phosphoribosyltransferase" evidence="1">
    <location>
        <begin position="26"/>
        <end position="228"/>
    </location>
</feature>